<dbReference type="InterPro" id="IPR036396">
    <property type="entry name" value="Cyt_P450_sf"/>
</dbReference>
<dbReference type="SUPFAM" id="SSF48264">
    <property type="entry name" value="Cytochrome P450"/>
    <property type="match status" value="1"/>
</dbReference>
<keyword evidence="7 8" id="KW-0349">Heme</keyword>
<comment type="cofactor">
    <cofactor evidence="1 7">
        <name>heme</name>
        <dbReference type="ChEBI" id="CHEBI:30413"/>
    </cofactor>
</comment>
<keyword evidence="4 8" id="KW-0560">Oxidoreductase</keyword>
<dbReference type="InterPro" id="IPR050182">
    <property type="entry name" value="Cytochrome_P450_fam2"/>
</dbReference>
<dbReference type="InterPro" id="IPR002401">
    <property type="entry name" value="Cyt_P450_E_grp-I"/>
</dbReference>
<keyword evidence="9" id="KW-0472">Membrane</keyword>
<dbReference type="FunFam" id="1.10.630.10:FF:000036">
    <property type="entry name" value="CYtochrome P450 family"/>
    <property type="match status" value="1"/>
</dbReference>
<dbReference type="EMBL" id="KQ417965">
    <property type="protein sequence ID" value="KOF89492.1"/>
    <property type="molecule type" value="Genomic_DNA"/>
</dbReference>
<dbReference type="GO" id="GO:0005506">
    <property type="term" value="F:iron ion binding"/>
    <property type="evidence" value="ECO:0007669"/>
    <property type="project" value="InterPro"/>
</dbReference>
<dbReference type="OrthoDB" id="1055148at2759"/>
<feature type="binding site" description="axial binding residue" evidence="7">
    <location>
        <position position="446"/>
    </location>
    <ligand>
        <name>heme</name>
        <dbReference type="ChEBI" id="CHEBI:30413"/>
    </ligand>
    <ligandPart>
        <name>Fe</name>
        <dbReference type="ChEBI" id="CHEBI:18248"/>
    </ligandPart>
</feature>
<reference evidence="10" key="1">
    <citation type="submission" date="2015-07" db="EMBL/GenBank/DDBJ databases">
        <title>MeaNS - Measles Nucleotide Surveillance Program.</title>
        <authorList>
            <person name="Tran T."/>
            <person name="Druce J."/>
        </authorList>
    </citation>
    <scope>NUCLEOTIDE SEQUENCE</scope>
    <source>
        <strain evidence="10">UCB-OBI-ISO-001</strain>
        <tissue evidence="10">Gonad</tissue>
    </source>
</reference>
<evidence type="ECO:0000256" key="7">
    <source>
        <dbReference type="PIRSR" id="PIRSR602401-1"/>
    </source>
</evidence>
<proteinExistence type="inferred from homology"/>
<keyword evidence="5 7" id="KW-0408">Iron</keyword>
<name>A0A0L8HJU4_OCTBM</name>
<evidence type="ECO:0008006" key="11">
    <source>
        <dbReference type="Google" id="ProtNLM"/>
    </source>
</evidence>
<keyword evidence="6 8" id="KW-0503">Monooxygenase</keyword>
<dbReference type="InterPro" id="IPR017972">
    <property type="entry name" value="Cyt_P450_CS"/>
</dbReference>
<dbReference type="Pfam" id="PF00067">
    <property type="entry name" value="p450"/>
    <property type="match status" value="1"/>
</dbReference>
<dbReference type="PROSITE" id="PS00086">
    <property type="entry name" value="CYTOCHROME_P450"/>
    <property type="match status" value="1"/>
</dbReference>
<dbReference type="GO" id="GO:0016705">
    <property type="term" value="F:oxidoreductase activity, acting on paired donors, with incorporation or reduction of molecular oxygen"/>
    <property type="evidence" value="ECO:0007669"/>
    <property type="project" value="InterPro"/>
</dbReference>
<dbReference type="STRING" id="37653.A0A0L8HJU4"/>
<dbReference type="PRINTS" id="PR00385">
    <property type="entry name" value="P450"/>
</dbReference>
<dbReference type="AlphaFoldDB" id="A0A0L8HJU4"/>
<keyword evidence="9" id="KW-0812">Transmembrane</keyword>
<comment type="similarity">
    <text evidence="2 8">Belongs to the cytochrome P450 family.</text>
</comment>
<evidence type="ECO:0000256" key="6">
    <source>
        <dbReference type="ARBA" id="ARBA00023033"/>
    </source>
</evidence>
<dbReference type="GO" id="GO:0020037">
    <property type="term" value="F:heme binding"/>
    <property type="evidence" value="ECO:0007669"/>
    <property type="project" value="InterPro"/>
</dbReference>
<organism evidence="10">
    <name type="scientific">Octopus bimaculoides</name>
    <name type="common">California two-spotted octopus</name>
    <dbReference type="NCBI Taxonomy" id="37653"/>
    <lineage>
        <taxon>Eukaryota</taxon>
        <taxon>Metazoa</taxon>
        <taxon>Spiralia</taxon>
        <taxon>Lophotrochozoa</taxon>
        <taxon>Mollusca</taxon>
        <taxon>Cephalopoda</taxon>
        <taxon>Coleoidea</taxon>
        <taxon>Octopodiformes</taxon>
        <taxon>Octopoda</taxon>
        <taxon>Incirrata</taxon>
        <taxon>Octopodidae</taxon>
        <taxon>Octopus</taxon>
    </lineage>
</organism>
<evidence type="ECO:0000256" key="4">
    <source>
        <dbReference type="ARBA" id="ARBA00023002"/>
    </source>
</evidence>
<evidence type="ECO:0000313" key="10">
    <source>
        <dbReference type="EMBL" id="KOF89492.1"/>
    </source>
</evidence>
<accession>A0A0L8HJU4</accession>
<dbReference type="PRINTS" id="PR00463">
    <property type="entry name" value="EP450I"/>
</dbReference>
<protein>
    <recommendedName>
        <fullName evidence="11">Cytochrome P450</fullName>
    </recommendedName>
</protein>
<dbReference type="PANTHER" id="PTHR24300">
    <property type="entry name" value="CYTOCHROME P450 508A4-RELATED"/>
    <property type="match status" value="1"/>
</dbReference>
<feature type="transmembrane region" description="Helical" evidence="9">
    <location>
        <begin position="303"/>
        <end position="326"/>
    </location>
</feature>
<evidence type="ECO:0000256" key="8">
    <source>
        <dbReference type="RuleBase" id="RU000461"/>
    </source>
</evidence>
<sequence length="500" mass="57644">MMGAFIFQYFTEIINVQCFLIGLVTLLIARWFMARSKCTYNLPPGPTSFPIIGNLPQIITVTDLSVKMKELRKQYGGIFKIDVGFDTMIMVCKTEWILEGLVKKGDQLKGRSNWFYLFDKVFQKKGIFFGIGKEWKDVKKFTVSAFRDLGVGKRKLEEQIYLEIQELGKAFASYNGKPFSLKTQLAQFTLSIIHHIIFGERTKFGDMEFQKILDDTKFFFENVSAFVPENFLPFLRFLRWKSPVEQLIQNDKGLRNYTKEKIAEHKETFNAENIRDFVDLYLLSLEKEPNSETLSDSNMFRAIIDMFTAGTDTIALYLTWAFLFMAKYPDMQNRCREEIKQVTNMSRPVTMEDKRHMTYVAATLLEVHRIAPVAPISAPHVAEVDTTLGGYNIPKNTVVSFILKDALHDPNHWDNPEEFCPERWIEKNEIKKTEAFVPFSAGPRICAGMSLTNFEAFVAFTNILQKYKMEKPDETPMTMGGIQTGITYIPVSDNIRVVPL</sequence>
<feature type="transmembrane region" description="Helical" evidence="9">
    <location>
        <begin position="6"/>
        <end position="29"/>
    </location>
</feature>
<evidence type="ECO:0000256" key="2">
    <source>
        <dbReference type="ARBA" id="ARBA00010617"/>
    </source>
</evidence>
<dbReference type="Gene3D" id="1.10.630.10">
    <property type="entry name" value="Cytochrome P450"/>
    <property type="match status" value="1"/>
</dbReference>
<keyword evidence="3 7" id="KW-0479">Metal-binding</keyword>
<keyword evidence="9" id="KW-1133">Transmembrane helix</keyword>
<gene>
    <name evidence="10" type="ORF">OCBIM_22012970mg</name>
</gene>
<evidence type="ECO:0000256" key="5">
    <source>
        <dbReference type="ARBA" id="ARBA00023004"/>
    </source>
</evidence>
<evidence type="ECO:0000256" key="9">
    <source>
        <dbReference type="SAM" id="Phobius"/>
    </source>
</evidence>
<evidence type="ECO:0000256" key="1">
    <source>
        <dbReference type="ARBA" id="ARBA00001971"/>
    </source>
</evidence>
<dbReference type="InterPro" id="IPR001128">
    <property type="entry name" value="Cyt_P450"/>
</dbReference>
<dbReference type="GO" id="GO:0004497">
    <property type="term" value="F:monooxygenase activity"/>
    <property type="evidence" value="ECO:0007669"/>
    <property type="project" value="UniProtKB-KW"/>
</dbReference>
<evidence type="ECO:0000256" key="3">
    <source>
        <dbReference type="ARBA" id="ARBA00022723"/>
    </source>
</evidence>